<dbReference type="RefSeq" id="WP_386740302.1">
    <property type="nucleotide sequence ID" value="NZ_JBHSMG010000002.1"/>
</dbReference>
<dbReference type="Pfam" id="PF01042">
    <property type="entry name" value="Ribonuc_L-PSP"/>
    <property type="match status" value="1"/>
</dbReference>
<protein>
    <submittedName>
        <fullName evidence="1">RidA family protein</fullName>
        <ecNumber evidence="1">3.5.-.-</ecNumber>
    </submittedName>
</protein>
<keyword evidence="1" id="KW-0378">Hydrolase</keyword>
<organism evidence="1 2">
    <name type="scientific">Lysinimonas soli</name>
    <dbReference type="NCBI Taxonomy" id="1074233"/>
    <lineage>
        <taxon>Bacteria</taxon>
        <taxon>Bacillati</taxon>
        <taxon>Actinomycetota</taxon>
        <taxon>Actinomycetes</taxon>
        <taxon>Micrococcales</taxon>
        <taxon>Microbacteriaceae</taxon>
        <taxon>Lysinimonas</taxon>
    </lineage>
</organism>
<dbReference type="EC" id="3.5.-.-" evidence="1"/>
<dbReference type="Proteomes" id="UP001596039">
    <property type="component" value="Unassembled WGS sequence"/>
</dbReference>
<gene>
    <name evidence="1" type="ORF">ACFPJ4_10230</name>
</gene>
<proteinExistence type="predicted"/>
<comment type="caution">
    <text evidence="1">The sequence shown here is derived from an EMBL/GenBank/DDBJ whole genome shotgun (WGS) entry which is preliminary data.</text>
</comment>
<accession>A0ABW0NTI4</accession>
<dbReference type="SUPFAM" id="SSF55298">
    <property type="entry name" value="YjgF-like"/>
    <property type="match status" value="1"/>
</dbReference>
<dbReference type="PANTHER" id="PTHR11803:SF39">
    <property type="entry name" value="2-IMINOBUTANOATE_2-IMINOPROPANOATE DEAMINASE"/>
    <property type="match status" value="1"/>
</dbReference>
<dbReference type="InterPro" id="IPR035959">
    <property type="entry name" value="RutC-like_sf"/>
</dbReference>
<sequence length="129" mass="13444">MTMQLARVPGQSAMLPGGVRAGDMIFTSGIVSPTAFARFGIESTTDAIDFDTQAEEALASLLSVLEGLGGSADTVVKLDAYLSDARHFAAWNAAYLRIWPTPGPARTTLVAAFATTAVDIEVQAVAVLV</sequence>
<keyword evidence="2" id="KW-1185">Reference proteome</keyword>
<reference evidence="2" key="1">
    <citation type="journal article" date="2019" name="Int. J. Syst. Evol. Microbiol.">
        <title>The Global Catalogue of Microorganisms (GCM) 10K type strain sequencing project: providing services to taxonomists for standard genome sequencing and annotation.</title>
        <authorList>
            <consortium name="The Broad Institute Genomics Platform"/>
            <consortium name="The Broad Institute Genome Sequencing Center for Infectious Disease"/>
            <person name="Wu L."/>
            <person name="Ma J."/>
        </authorList>
    </citation>
    <scope>NUCLEOTIDE SEQUENCE [LARGE SCALE GENOMIC DNA]</scope>
    <source>
        <strain evidence="2">CGMCC 4.6997</strain>
    </source>
</reference>
<dbReference type="InterPro" id="IPR006175">
    <property type="entry name" value="YjgF/YER057c/UK114"/>
</dbReference>
<dbReference type="CDD" id="cd00448">
    <property type="entry name" value="YjgF_YER057c_UK114_family"/>
    <property type="match status" value="1"/>
</dbReference>
<dbReference type="EMBL" id="JBHSMG010000002">
    <property type="protein sequence ID" value="MFC5502613.1"/>
    <property type="molecule type" value="Genomic_DNA"/>
</dbReference>
<evidence type="ECO:0000313" key="2">
    <source>
        <dbReference type="Proteomes" id="UP001596039"/>
    </source>
</evidence>
<dbReference type="PANTHER" id="PTHR11803">
    <property type="entry name" value="2-IMINOBUTANOATE/2-IMINOPROPANOATE DEAMINASE RIDA"/>
    <property type="match status" value="1"/>
</dbReference>
<dbReference type="GO" id="GO:0016787">
    <property type="term" value="F:hydrolase activity"/>
    <property type="evidence" value="ECO:0007669"/>
    <property type="project" value="UniProtKB-KW"/>
</dbReference>
<name>A0ABW0NTI4_9MICO</name>
<evidence type="ECO:0000313" key="1">
    <source>
        <dbReference type="EMBL" id="MFC5502613.1"/>
    </source>
</evidence>
<dbReference type="Gene3D" id="3.30.1330.40">
    <property type="entry name" value="RutC-like"/>
    <property type="match status" value="1"/>
</dbReference>